<sequence length="81" mass="9415">MVNLTFTTMTFSQDIGSDWINVRGMNNDQIESLIREEIKTLRTARPDMLERVMEKMNKDNDARITEFNDTKTSLRSNLNSA</sequence>
<dbReference type="EMBL" id="UINC01228157">
    <property type="protein sequence ID" value="SVE59356.1"/>
    <property type="molecule type" value="Genomic_DNA"/>
</dbReference>
<protein>
    <submittedName>
        <fullName evidence="1">Uncharacterized protein</fullName>
    </submittedName>
</protein>
<feature type="non-terminal residue" evidence="1">
    <location>
        <position position="81"/>
    </location>
</feature>
<gene>
    <name evidence="1" type="ORF">METZ01_LOCUS512210</name>
</gene>
<name>A0A383ER37_9ZZZZ</name>
<evidence type="ECO:0000313" key="1">
    <source>
        <dbReference type="EMBL" id="SVE59356.1"/>
    </source>
</evidence>
<organism evidence="1">
    <name type="scientific">marine metagenome</name>
    <dbReference type="NCBI Taxonomy" id="408172"/>
    <lineage>
        <taxon>unclassified sequences</taxon>
        <taxon>metagenomes</taxon>
        <taxon>ecological metagenomes</taxon>
    </lineage>
</organism>
<accession>A0A383ER37</accession>
<dbReference type="AlphaFoldDB" id="A0A383ER37"/>
<proteinExistence type="predicted"/>
<reference evidence="1" key="1">
    <citation type="submission" date="2018-05" db="EMBL/GenBank/DDBJ databases">
        <authorList>
            <person name="Lanie J.A."/>
            <person name="Ng W.-L."/>
            <person name="Kazmierczak K.M."/>
            <person name="Andrzejewski T.M."/>
            <person name="Davidsen T.M."/>
            <person name="Wayne K.J."/>
            <person name="Tettelin H."/>
            <person name="Glass J.I."/>
            <person name="Rusch D."/>
            <person name="Podicherti R."/>
            <person name="Tsui H.-C.T."/>
            <person name="Winkler M.E."/>
        </authorList>
    </citation>
    <scope>NUCLEOTIDE SEQUENCE</scope>
</reference>